<dbReference type="PANTHER" id="PTHR30023:SF0">
    <property type="entry name" value="PENICILLIN-SENSITIVE CARBOXYPEPTIDASE A"/>
    <property type="match status" value="1"/>
</dbReference>
<evidence type="ECO:0000256" key="3">
    <source>
        <dbReference type="SAM" id="MobiDB-lite"/>
    </source>
</evidence>
<evidence type="ECO:0000256" key="2">
    <source>
        <dbReference type="ARBA" id="ARBA00022801"/>
    </source>
</evidence>
<name>A0ABW8CHG8_9ACTN</name>
<organism evidence="4 5">
    <name type="scientific">Streptomyces fildesensis</name>
    <dbReference type="NCBI Taxonomy" id="375757"/>
    <lineage>
        <taxon>Bacteria</taxon>
        <taxon>Bacillati</taxon>
        <taxon>Actinomycetota</taxon>
        <taxon>Actinomycetes</taxon>
        <taxon>Kitasatosporales</taxon>
        <taxon>Streptomycetaceae</taxon>
        <taxon>Streptomyces</taxon>
    </lineage>
</organism>
<dbReference type="Proteomes" id="UP001614394">
    <property type="component" value="Unassembled WGS sequence"/>
</dbReference>
<keyword evidence="4" id="KW-0645">Protease</keyword>
<comment type="caution">
    <text evidence="4">The sequence shown here is derived from an EMBL/GenBank/DDBJ whole genome shotgun (WGS) entry which is preliminary data.</text>
</comment>
<protein>
    <submittedName>
        <fullName evidence="4">D-alanyl-D-alanine carboxypeptidase/D-alanyl-D-alanine-endopeptidase</fullName>
        <ecNumber evidence="4">3.4.16.4</ecNumber>
    </submittedName>
</protein>
<keyword evidence="5" id="KW-1185">Reference proteome</keyword>
<feature type="compositionally biased region" description="Low complexity" evidence="3">
    <location>
        <begin position="60"/>
        <end position="71"/>
    </location>
</feature>
<dbReference type="NCBIfam" id="TIGR00666">
    <property type="entry name" value="PBP4"/>
    <property type="match status" value="1"/>
</dbReference>
<dbReference type="InterPro" id="IPR000667">
    <property type="entry name" value="Peptidase_S13"/>
</dbReference>
<gene>
    <name evidence="4" type="primary">dacB</name>
    <name evidence="4" type="ORF">ACIGXA_30250</name>
</gene>
<reference evidence="4 5" key="1">
    <citation type="submission" date="2024-10" db="EMBL/GenBank/DDBJ databases">
        <title>The Natural Products Discovery Center: Release of the First 8490 Sequenced Strains for Exploring Actinobacteria Biosynthetic Diversity.</title>
        <authorList>
            <person name="Kalkreuter E."/>
            <person name="Kautsar S.A."/>
            <person name="Yang D."/>
            <person name="Bader C.D."/>
            <person name="Teijaro C.N."/>
            <person name="Fluegel L."/>
            <person name="Davis C.M."/>
            <person name="Simpson J.R."/>
            <person name="Lauterbach L."/>
            <person name="Steele A.D."/>
            <person name="Gui C."/>
            <person name="Meng S."/>
            <person name="Li G."/>
            <person name="Viehrig K."/>
            <person name="Ye F."/>
            <person name="Su P."/>
            <person name="Kiefer A.F."/>
            <person name="Nichols A."/>
            <person name="Cepeda A.J."/>
            <person name="Yan W."/>
            <person name="Fan B."/>
            <person name="Jiang Y."/>
            <person name="Adhikari A."/>
            <person name="Zheng C.-J."/>
            <person name="Schuster L."/>
            <person name="Cowan T.M."/>
            <person name="Smanski M.J."/>
            <person name="Chevrette M.G."/>
            <person name="De Carvalho L.P.S."/>
            <person name="Shen B."/>
        </authorList>
    </citation>
    <scope>NUCLEOTIDE SEQUENCE [LARGE SCALE GENOMIC DNA]</scope>
    <source>
        <strain evidence="4 5">NPDC053399</strain>
    </source>
</reference>
<dbReference type="RefSeq" id="WP_399655428.1">
    <property type="nucleotide sequence ID" value="NZ_JBITYG010000010.1"/>
</dbReference>
<accession>A0ABW8CHG8</accession>
<dbReference type="EC" id="3.4.16.4" evidence="4"/>
<comment type="similarity">
    <text evidence="1">Belongs to the peptidase S13 family.</text>
</comment>
<dbReference type="InterPro" id="IPR012338">
    <property type="entry name" value="Beta-lactam/transpept-like"/>
</dbReference>
<dbReference type="PANTHER" id="PTHR30023">
    <property type="entry name" value="D-ALANYL-D-ALANINE CARBOXYPEPTIDASE"/>
    <property type="match status" value="1"/>
</dbReference>
<sequence length="469" mass="46560">MPDARTWQVVAGSAAVGLTVSFAAVAVAGPWESGQRTAERAAAASRGHQPDGRGVPGSRAQPPAEAAAPPAARVLTAPATDPATLPTQQALAARLAPLLRDPALGALRTGAVIDAATGKLLYGSGAATPSVPASTIKIATAAAALSVLGPDHRISTTVLATGPHSTVLVGGGDPTLTAAALRTLADDTARALTARGTTATSLGYDLSLYSGPVQHPIGRNNQNIAPVTSLMLNEGRLDTSDHGLADRSTDPAADTATAFAKLLRARGVKVTGTPARTPAAAAGPQLAKAASVPLSALVERMLTTSDNDIAEALARQTAIAAHLPASFSGAQQAVTAALGRLGLPLAGAKFTDGSGLNRADALSAEQLARLLALAASPRHPQLRPILTGLPVAGFSGTLSDRFRGGPASGAGLIRAKTGTLTGVNAIAGTVVAADGRLLTFTFLTQGATSATAAQTGLDRLASALAACGC</sequence>
<dbReference type="EMBL" id="JBITYG010000010">
    <property type="protein sequence ID" value="MFI9104805.1"/>
    <property type="molecule type" value="Genomic_DNA"/>
</dbReference>
<evidence type="ECO:0000256" key="1">
    <source>
        <dbReference type="ARBA" id="ARBA00006096"/>
    </source>
</evidence>
<dbReference type="PRINTS" id="PR00922">
    <property type="entry name" value="DADACBPTASE3"/>
</dbReference>
<proteinExistence type="inferred from homology"/>
<dbReference type="SUPFAM" id="SSF56601">
    <property type="entry name" value="beta-lactamase/transpeptidase-like"/>
    <property type="match status" value="1"/>
</dbReference>
<dbReference type="GO" id="GO:0009002">
    <property type="term" value="F:serine-type D-Ala-D-Ala carboxypeptidase activity"/>
    <property type="evidence" value="ECO:0007669"/>
    <property type="project" value="UniProtKB-EC"/>
</dbReference>
<dbReference type="Pfam" id="PF02113">
    <property type="entry name" value="Peptidase_S13"/>
    <property type="match status" value="2"/>
</dbReference>
<dbReference type="Gene3D" id="3.40.710.10">
    <property type="entry name" value="DD-peptidase/beta-lactamase superfamily"/>
    <property type="match status" value="2"/>
</dbReference>
<keyword evidence="2 4" id="KW-0378">Hydrolase</keyword>
<evidence type="ECO:0000313" key="5">
    <source>
        <dbReference type="Proteomes" id="UP001614394"/>
    </source>
</evidence>
<keyword evidence="4" id="KW-0121">Carboxypeptidase</keyword>
<feature type="region of interest" description="Disordered" evidence="3">
    <location>
        <begin position="33"/>
        <end position="71"/>
    </location>
</feature>
<evidence type="ECO:0000313" key="4">
    <source>
        <dbReference type="EMBL" id="MFI9104805.1"/>
    </source>
</evidence>